<proteinExistence type="predicted"/>
<keyword evidence="1" id="KW-1185">Reference proteome</keyword>
<dbReference type="Proteomes" id="UP000695007">
    <property type="component" value="Unplaced"/>
</dbReference>
<evidence type="ECO:0000313" key="2">
    <source>
        <dbReference type="RefSeq" id="XP_011498504.1"/>
    </source>
</evidence>
<name>A0AAJ6YI55_9HYME</name>
<evidence type="ECO:0000313" key="1">
    <source>
        <dbReference type="Proteomes" id="UP000695007"/>
    </source>
</evidence>
<gene>
    <name evidence="2" type="primary">LOC105362717</name>
</gene>
<reference evidence="2" key="1">
    <citation type="submission" date="2025-08" db="UniProtKB">
        <authorList>
            <consortium name="RefSeq"/>
        </authorList>
    </citation>
    <scope>IDENTIFICATION</scope>
</reference>
<accession>A0AAJ6YI55</accession>
<dbReference type="AlphaFoldDB" id="A0AAJ6YI55"/>
<protein>
    <submittedName>
        <fullName evidence="2">Uncharacterized protein LOC105362717</fullName>
    </submittedName>
</protein>
<dbReference type="GeneID" id="105362717"/>
<dbReference type="RefSeq" id="XP_011498504.1">
    <property type="nucleotide sequence ID" value="XM_011500202.1"/>
</dbReference>
<sequence>MTEFQVEYQHVKDDNLVMMEKISYLEEKLSTHSNSNEQILKNVQEYKILEDHTNSIWQSKINKFEQVLQTEIETKMNLIKTSLNRQFAQNKYVLNRFFDHYTLILNLMNTVNDWIENLIDIKLFVITNWINKRNNIQEVLNDQQLQYTKYLEILNSNAVDKFKMTSIQLTFPVLENISEQNVECIIKTILMVCSIIHYNFMMYLNELGCELNREEFVQNIKHLLKTIQWNISPEVILNVEIAEKLPTIICEKDMPQMEKEQLPSNDSENLEQKDCIIIENEEKFIESNEVIHKENVYHEISIHKEASKTLSLPIEKEITNSIVNDDTTKDISNPSVTDYFYNGNNDDIDNACSFNNQSDYTSNILKNECRLMYKVGLNKLVKIMLLNYSGTFE</sequence>
<organism evidence="1 2">
    <name type="scientific">Ceratosolen solmsi marchali</name>
    <dbReference type="NCBI Taxonomy" id="326594"/>
    <lineage>
        <taxon>Eukaryota</taxon>
        <taxon>Metazoa</taxon>
        <taxon>Ecdysozoa</taxon>
        <taxon>Arthropoda</taxon>
        <taxon>Hexapoda</taxon>
        <taxon>Insecta</taxon>
        <taxon>Pterygota</taxon>
        <taxon>Neoptera</taxon>
        <taxon>Endopterygota</taxon>
        <taxon>Hymenoptera</taxon>
        <taxon>Apocrita</taxon>
        <taxon>Proctotrupomorpha</taxon>
        <taxon>Chalcidoidea</taxon>
        <taxon>Agaonidae</taxon>
        <taxon>Agaoninae</taxon>
        <taxon>Ceratosolen</taxon>
    </lineage>
</organism>
<dbReference type="KEGG" id="csol:105362717"/>